<reference key="2">
    <citation type="submission" date="2011-04" db="EMBL/GenBank/DDBJ databases">
        <title>Complete sequence of chromosome of Haliscomenobacter hydrossis DSM 1100.</title>
        <authorList>
            <consortium name="US DOE Joint Genome Institute (JGI-PGF)"/>
            <person name="Lucas S."/>
            <person name="Han J."/>
            <person name="Lapidus A."/>
            <person name="Bruce D."/>
            <person name="Goodwin L."/>
            <person name="Pitluck S."/>
            <person name="Peters L."/>
            <person name="Kyrpides N."/>
            <person name="Mavromatis K."/>
            <person name="Ivanova N."/>
            <person name="Ovchinnikova G."/>
            <person name="Pagani I."/>
            <person name="Daligault H."/>
            <person name="Detter J.C."/>
            <person name="Han C."/>
            <person name="Land M."/>
            <person name="Hauser L."/>
            <person name="Markowitz V."/>
            <person name="Cheng J.-F."/>
            <person name="Hugenholtz P."/>
            <person name="Woyke T."/>
            <person name="Wu D."/>
            <person name="Verbarg S."/>
            <person name="Frueling A."/>
            <person name="Brambilla E."/>
            <person name="Klenk H.-P."/>
            <person name="Eisen J.A."/>
        </authorList>
    </citation>
    <scope>NUCLEOTIDE SEQUENCE</scope>
    <source>
        <strain>DSM 1100</strain>
    </source>
</reference>
<dbReference type="InterPro" id="IPR000244">
    <property type="entry name" value="Ribosomal_bL9"/>
</dbReference>
<feature type="domain" description="Ribosomal protein L9" evidence="8">
    <location>
        <begin position="13"/>
        <end position="40"/>
    </location>
</feature>
<comment type="function">
    <text evidence="7">Binds to the 23S rRNA.</text>
</comment>
<dbReference type="GO" id="GO:0006412">
    <property type="term" value="P:translation"/>
    <property type="evidence" value="ECO:0007669"/>
    <property type="project" value="UniProtKB-UniRule"/>
</dbReference>
<dbReference type="InterPro" id="IPR036791">
    <property type="entry name" value="Ribosomal_bL9_C_sf"/>
</dbReference>
<gene>
    <name evidence="7" type="primary">rplI</name>
    <name evidence="9" type="ordered locus">Halhy_3309</name>
</gene>
<dbReference type="GO" id="GO:0005840">
    <property type="term" value="C:ribosome"/>
    <property type="evidence" value="ECO:0007669"/>
    <property type="project" value="UniProtKB-KW"/>
</dbReference>
<evidence type="ECO:0000313" key="10">
    <source>
        <dbReference type="Proteomes" id="UP000008461"/>
    </source>
</evidence>
<keyword evidence="2 7" id="KW-0699">rRNA-binding</keyword>
<keyword evidence="4 7" id="KW-0689">Ribosomal protein</keyword>
<evidence type="ECO:0000256" key="7">
    <source>
        <dbReference type="HAMAP-Rule" id="MF_00503"/>
    </source>
</evidence>
<dbReference type="eggNOG" id="COG0359">
    <property type="taxonomic scope" value="Bacteria"/>
</dbReference>
<dbReference type="InterPro" id="IPR020594">
    <property type="entry name" value="Ribosomal_bL9_bac/chp"/>
</dbReference>
<evidence type="ECO:0000256" key="5">
    <source>
        <dbReference type="ARBA" id="ARBA00023274"/>
    </source>
</evidence>
<dbReference type="SUPFAM" id="SSF55658">
    <property type="entry name" value="L9 N-domain-like"/>
    <property type="match status" value="1"/>
</dbReference>
<sequence>MQVILLKDIDKLGDRFEVVSVKNGYGRNYLIPQGLARVANKTNVASIDDIKRVEEEEEAARRAEFEAIATQLASQTIKIGAKAGQSGKIFGSVTNVQIIAAIKEQLDLEIERRKVTFTEEIKELGTYTAQVQLSREVVGQVTFEVVAE</sequence>
<dbReference type="KEGG" id="hhy:Halhy_3309"/>
<dbReference type="NCBIfam" id="TIGR00158">
    <property type="entry name" value="L9"/>
    <property type="match status" value="1"/>
</dbReference>
<accession>F4KTB1</accession>
<dbReference type="InterPro" id="IPR009027">
    <property type="entry name" value="Ribosomal_bL9/RNase_H1_N"/>
</dbReference>
<name>F4KTB1_HALH1</name>
<dbReference type="GO" id="GO:0019843">
    <property type="term" value="F:rRNA binding"/>
    <property type="evidence" value="ECO:0007669"/>
    <property type="project" value="UniProtKB-UniRule"/>
</dbReference>
<dbReference type="EMBL" id="CP002691">
    <property type="protein sequence ID" value="AEE51168.1"/>
    <property type="molecule type" value="Genomic_DNA"/>
</dbReference>
<dbReference type="SUPFAM" id="SSF55653">
    <property type="entry name" value="Ribosomal protein L9 C-domain"/>
    <property type="match status" value="1"/>
</dbReference>
<dbReference type="AlphaFoldDB" id="F4KTB1"/>
<dbReference type="Proteomes" id="UP000008461">
    <property type="component" value="Chromosome"/>
</dbReference>
<dbReference type="Pfam" id="PF01281">
    <property type="entry name" value="Ribosomal_L9_N"/>
    <property type="match status" value="1"/>
</dbReference>
<evidence type="ECO:0000256" key="4">
    <source>
        <dbReference type="ARBA" id="ARBA00022980"/>
    </source>
</evidence>
<keyword evidence="5 7" id="KW-0687">Ribonucleoprotein</keyword>
<dbReference type="PROSITE" id="PS00651">
    <property type="entry name" value="RIBOSOMAL_L9"/>
    <property type="match status" value="1"/>
</dbReference>
<reference evidence="9 10" key="1">
    <citation type="journal article" date="2011" name="Stand. Genomic Sci.">
        <title>Complete genome sequence of Haliscomenobacter hydrossis type strain (O).</title>
        <authorList>
            <consortium name="US DOE Joint Genome Institute (JGI-PGF)"/>
            <person name="Daligault H."/>
            <person name="Lapidus A."/>
            <person name="Zeytun A."/>
            <person name="Nolan M."/>
            <person name="Lucas S."/>
            <person name="Del Rio T.G."/>
            <person name="Tice H."/>
            <person name="Cheng J.F."/>
            <person name="Tapia R."/>
            <person name="Han C."/>
            <person name="Goodwin L."/>
            <person name="Pitluck S."/>
            <person name="Liolios K."/>
            <person name="Pagani I."/>
            <person name="Ivanova N."/>
            <person name="Huntemann M."/>
            <person name="Mavromatis K."/>
            <person name="Mikhailova N."/>
            <person name="Pati A."/>
            <person name="Chen A."/>
            <person name="Palaniappan K."/>
            <person name="Land M."/>
            <person name="Hauser L."/>
            <person name="Brambilla E.M."/>
            <person name="Rohde M."/>
            <person name="Verbarg S."/>
            <person name="Goker M."/>
            <person name="Bristow J."/>
            <person name="Eisen J.A."/>
            <person name="Markowitz V."/>
            <person name="Hugenholtz P."/>
            <person name="Kyrpides N.C."/>
            <person name="Klenk H.P."/>
            <person name="Woyke T."/>
        </authorList>
    </citation>
    <scope>NUCLEOTIDE SEQUENCE [LARGE SCALE GENOMIC DNA]</scope>
    <source>
        <strain evidence="10">ATCC 27775 / DSM 1100 / LMG 10767 / O</strain>
    </source>
</reference>
<dbReference type="STRING" id="760192.Halhy_3309"/>
<dbReference type="RefSeq" id="WP_013765709.1">
    <property type="nucleotide sequence ID" value="NC_015510.1"/>
</dbReference>
<dbReference type="HOGENOM" id="CLU_078938_3_0_10"/>
<dbReference type="GO" id="GO:1990904">
    <property type="term" value="C:ribonucleoprotein complex"/>
    <property type="evidence" value="ECO:0007669"/>
    <property type="project" value="UniProtKB-KW"/>
</dbReference>
<evidence type="ECO:0000313" key="9">
    <source>
        <dbReference type="EMBL" id="AEE51168.1"/>
    </source>
</evidence>
<evidence type="ECO:0000259" key="8">
    <source>
        <dbReference type="PROSITE" id="PS00651"/>
    </source>
</evidence>
<dbReference type="GO" id="GO:0003735">
    <property type="term" value="F:structural constituent of ribosome"/>
    <property type="evidence" value="ECO:0007669"/>
    <property type="project" value="InterPro"/>
</dbReference>
<evidence type="ECO:0000256" key="2">
    <source>
        <dbReference type="ARBA" id="ARBA00022730"/>
    </source>
</evidence>
<protein>
    <recommendedName>
        <fullName evidence="6 7">Large ribosomal subunit protein bL9</fullName>
    </recommendedName>
</protein>
<evidence type="ECO:0000256" key="3">
    <source>
        <dbReference type="ARBA" id="ARBA00022884"/>
    </source>
</evidence>
<dbReference type="Gene3D" id="3.40.5.10">
    <property type="entry name" value="Ribosomal protein L9, N-terminal domain"/>
    <property type="match status" value="1"/>
</dbReference>
<dbReference type="OrthoDB" id="9788336at2"/>
<dbReference type="InterPro" id="IPR020069">
    <property type="entry name" value="Ribosomal_bL9_C"/>
</dbReference>
<evidence type="ECO:0000256" key="1">
    <source>
        <dbReference type="ARBA" id="ARBA00010605"/>
    </source>
</evidence>
<dbReference type="Pfam" id="PF03948">
    <property type="entry name" value="Ribosomal_L9_C"/>
    <property type="match status" value="1"/>
</dbReference>
<keyword evidence="3 7" id="KW-0694">RNA-binding</keyword>
<dbReference type="InterPro" id="IPR036935">
    <property type="entry name" value="Ribosomal_bL9_N_sf"/>
</dbReference>
<proteinExistence type="inferred from homology"/>
<dbReference type="Gene3D" id="3.10.430.100">
    <property type="entry name" value="Ribosomal protein L9, C-terminal domain"/>
    <property type="match status" value="1"/>
</dbReference>
<comment type="similarity">
    <text evidence="1 7">Belongs to the bacterial ribosomal protein bL9 family.</text>
</comment>
<dbReference type="PANTHER" id="PTHR21368">
    <property type="entry name" value="50S RIBOSOMAL PROTEIN L9"/>
    <property type="match status" value="1"/>
</dbReference>
<dbReference type="InterPro" id="IPR020070">
    <property type="entry name" value="Ribosomal_bL9_N"/>
</dbReference>
<dbReference type="HAMAP" id="MF_00503">
    <property type="entry name" value="Ribosomal_bL9"/>
    <property type="match status" value="1"/>
</dbReference>
<keyword evidence="10" id="KW-1185">Reference proteome</keyword>
<evidence type="ECO:0000256" key="6">
    <source>
        <dbReference type="ARBA" id="ARBA00035292"/>
    </source>
</evidence>
<organism evidence="9 10">
    <name type="scientific">Haliscomenobacter hydrossis (strain ATCC 27775 / DSM 1100 / LMG 10767 / O)</name>
    <dbReference type="NCBI Taxonomy" id="760192"/>
    <lineage>
        <taxon>Bacteria</taxon>
        <taxon>Pseudomonadati</taxon>
        <taxon>Bacteroidota</taxon>
        <taxon>Saprospiria</taxon>
        <taxon>Saprospirales</taxon>
        <taxon>Haliscomenobacteraceae</taxon>
        <taxon>Haliscomenobacter</taxon>
    </lineage>
</organism>